<evidence type="ECO:0000313" key="4">
    <source>
        <dbReference type="EMBL" id="KAL3110637.1"/>
    </source>
</evidence>
<protein>
    <recommendedName>
        <fullName evidence="1">Serine/threonine-protein phosphatase</fullName>
        <ecNumber evidence="1">3.1.3.16</ecNumber>
    </recommendedName>
</protein>
<dbReference type="PROSITE" id="PS00125">
    <property type="entry name" value="SER_THR_PHOSPHATASE"/>
    <property type="match status" value="1"/>
</dbReference>
<dbReference type="PRINTS" id="PR00114">
    <property type="entry name" value="STPHPHTASE"/>
</dbReference>
<dbReference type="EC" id="3.1.3.16" evidence="1"/>
<dbReference type="CDD" id="cd00144">
    <property type="entry name" value="MPP_PPP_family"/>
    <property type="match status" value="1"/>
</dbReference>
<dbReference type="AlphaFoldDB" id="A0ABD2L6V3"/>
<dbReference type="SMART" id="SM00156">
    <property type="entry name" value="PP2Ac"/>
    <property type="match status" value="1"/>
</dbReference>
<keyword evidence="5" id="KW-1185">Reference proteome</keyword>
<accession>A0ABD2L6V3</accession>
<dbReference type="Gene3D" id="3.60.21.10">
    <property type="match status" value="1"/>
</dbReference>
<proteinExistence type="inferred from homology"/>
<organism evidence="4 5">
    <name type="scientific">Heterodera trifolii</name>
    <dbReference type="NCBI Taxonomy" id="157864"/>
    <lineage>
        <taxon>Eukaryota</taxon>
        <taxon>Metazoa</taxon>
        <taxon>Ecdysozoa</taxon>
        <taxon>Nematoda</taxon>
        <taxon>Chromadorea</taxon>
        <taxon>Rhabditida</taxon>
        <taxon>Tylenchina</taxon>
        <taxon>Tylenchomorpha</taxon>
        <taxon>Tylenchoidea</taxon>
        <taxon>Heteroderidae</taxon>
        <taxon>Heteroderinae</taxon>
        <taxon>Heterodera</taxon>
    </lineage>
</organism>
<dbReference type="Proteomes" id="UP001620626">
    <property type="component" value="Unassembled WGS sequence"/>
</dbReference>
<comment type="catalytic activity">
    <reaction evidence="1">
        <text>O-phospho-L-threonyl-[protein] + H2O = L-threonyl-[protein] + phosphate</text>
        <dbReference type="Rhea" id="RHEA:47004"/>
        <dbReference type="Rhea" id="RHEA-COMP:11060"/>
        <dbReference type="Rhea" id="RHEA-COMP:11605"/>
        <dbReference type="ChEBI" id="CHEBI:15377"/>
        <dbReference type="ChEBI" id="CHEBI:30013"/>
        <dbReference type="ChEBI" id="CHEBI:43474"/>
        <dbReference type="ChEBI" id="CHEBI:61977"/>
        <dbReference type="EC" id="3.1.3.16"/>
    </reaction>
</comment>
<keyword evidence="1" id="KW-0378">Hydrolase</keyword>
<evidence type="ECO:0000256" key="1">
    <source>
        <dbReference type="RuleBase" id="RU004273"/>
    </source>
</evidence>
<dbReference type="Pfam" id="PF00149">
    <property type="entry name" value="Metallophos"/>
    <property type="match status" value="1"/>
</dbReference>
<evidence type="ECO:0000259" key="3">
    <source>
        <dbReference type="PROSITE" id="PS00125"/>
    </source>
</evidence>
<dbReference type="InterPro" id="IPR050341">
    <property type="entry name" value="PP1_catalytic_subunit"/>
</dbReference>
<evidence type="ECO:0000256" key="2">
    <source>
        <dbReference type="SAM" id="MobiDB-lite"/>
    </source>
</evidence>
<feature type="compositionally biased region" description="Gly residues" evidence="2">
    <location>
        <begin position="365"/>
        <end position="380"/>
    </location>
</feature>
<dbReference type="EMBL" id="JBICBT010000534">
    <property type="protein sequence ID" value="KAL3110637.1"/>
    <property type="molecule type" value="Genomic_DNA"/>
</dbReference>
<comment type="caution">
    <text evidence="4">The sequence shown here is derived from an EMBL/GenBank/DDBJ whole genome shotgun (WGS) entry which is preliminary data.</text>
</comment>
<dbReference type="InterPro" id="IPR006186">
    <property type="entry name" value="Ser/Thr-sp_prot-phosphatase"/>
</dbReference>
<comment type="similarity">
    <text evidence="1">Belongs to the PPP phosphatase family.</text>
</comment>
<sequence length="393" mass="43617">MSYAPLTPAQLLAQKVASTIIKTESLNTITDDELMSLMDYGTELLQKEPARVSLEAPCYVFGDIHGNLTGFLLFFTKANVEPNLLQLEPPKCNLLVLGDFVDRGGFSIEVSALLIAFKLLFCDKVFIIRGNHEIGQTNHTYGFKEEIDAKRPDLADQIYDAWNRLFDKLPLCAVISNTFLCMHGGLPRPGGWDFMMGSDFVKPTNEHDIYNGAGQVYSDILWSDCSHDGQWLRLYKDDERPDKPDNVQEGNYGNYRFNRKCKVGIEYNDVFVQQFLDKFPHISGIFRAHEPQPNGHRINESQTHLTLHSSVRYCGTSDSASIAHISADCKKIVIITLKPKGGGGGQQQQRTTTTKEEQDEQQQGGSNGGTGTDGGGGGGNDVDVDVTELNRNT</sequence>
<name>A0ABD2L6V3_9BILA</name>
<dbReference type="InterPro" id="IPR029052">
    <property type="entry name" value="Metallo-depent_PP-like"/>
</dbReference>
<dbReference type="GO" id="GO:0004722">
    <property type="term" value="F:protein serine/threonine phosphatase activity"/>
    <property type="evidence" value="ECO:0007669"/>
    <property type="project" value="UniProtKB-EC"/>
</dbReference>
<reference evidence="4 5" key="1">
    <citation type="submission" date="2024-10" db="EMBL/GenBank/DDBJ databases">
        <authorList>
            <person name="Kim D."/>
        </authorList>
    </citation>
    <scope>NUCLEOTIDE SEQUENCE [LARGE SCALE GENOMIC DNA]</scope>
    <source>
        <strain evidence="4">BH-2024</strain>
    </source>
</reference>
<feature type="domain" description="Serine/threonine specific protein phosphatases" evidence="3">
    <location>
        <begin position="128"/>
        <end position="133"/>
    </location>
</feature>
<gene>
    <name evidence="4" type="ORF">niasHT_017515</name>
</gene>
<feature type="region of interest" description="Disordered" evidence="2">
    <location>
        <begin position="338"/>
        <end position="393"/>
    </location>
</feature>
<evidence type="ECO:0000313" key="5">
    <source>
        <dbReference type="Proteomes" id="UP001620626"/>
    </source>
</evidence>
<dbReference type="PANTHER" id="PTHR11668">
    <property type="entry name" value="SERINE/THREONINE PROTEIN PHOSPHATASE"/>
    <property type="match status" value="1"/>
</dbReference>
<dbReference type="InterPro" id="IPR004843">
    <property type="entry name" value="Calcineurin-like_PHP"/>
</dbReference>
<dbReference type="PANTHER" id="PTHR11668:SF496">
    <property type="entry name" value="SERINE_THREONINE-PROTEIN PHOSPHATASE"/>
    <property type="match status" value="1"/>
</dbReference>
<dbReference type="SUPFAM" id="SSF56300">
    <property type="entry name" value="Metallo-dependent phosphatases"/>
    <property type="match status" value="1"/>
</dbReference>